<dbReference type="InterPro" id="IPR011004">
    <property type="entry name" value="Trimer_LpxA-like_sf"/>
</dbReference>
<dbReference type="GO" id="GO:0016746">
    <property type="term" value="F:acyltransferase activity"/>
    <property type="evidence" value="ECO:0007669"/>
    <property type="project" value="UniProtKB-KW"/>
</dbReference>
<dbReference type="Pfam" id="PF14602">
    <property type="entry name" value="Hexapep_2"/>
    <property type="match status" value="1"/>
</dbReference>
<dbReference type="GO" id="GO:0000166">
    <property type="term" value="F:nucleotide binding"/>
    <property type="evidence" value="ECO:0007669"/>
    <property type="project" value="InterPro"/>
</dbReference>
<keyword evidence="7" id="KW-1185">Reference proteome</keyword>
<dbReference type="RefSeq" id="WP_152585856.1">
    <property type="nucleotide sequence ID" value="NZ_CP045423.1"/>
</dbReference>
<evidence type="ECO:0000313" key="7">
    <source>
        <dbReference type="Proteomes" id="UP000325614"/>
    </source>
</evidence>
<dbReference type="PANTHER" id="PTHR43377">
    <property type="entry name" value="BILIVERDIN REDUCTASE A"/>
    <property type="match status" value="1"/>
</dbReference>
<dbReference type="InterPro" id="IPR036291">
    <property type="entry name" value="NAD(P)-bd_dom_sf"/>
</dbReference>
<proteinExistence type="predicted"/>
<protein>
    <submittedName>
        <fullName evidence="6">Oxidoreductase</fullName>
    </submittedName>
</protein>
<organism evidence="6 7">
    <name type="scientific">Microvirga thermotolerans</name>
    <dbReference type="NCBI Taxonomy" id="2651334"/>
    <lineage>
        <taxon>Bacteria</taxon>
        <taxon>Pseudomonadati</taxon>
        <taxon>Pseudomonadota</taxon>
        <taxon>Alphaproteobacteria</taxon>
        <taxon>Hyphomicrobiales</taxon>
        <taxon>Methylobacteriaceae</taxon>
        <taxon>Microvirga</taxon>
    </lineage>
</organism>
<evidence type="ECO:0000259" key="4">
    <source>
        <dbReference type="Pfam" id="PF01408"/>
    </source>
</evidence>
<dbReference type="SUPFAM" id="SSF51735">
    <property type="entry name" value="NAD(P)-binding Rossmann-fold domains"/>
    <property type="match status" value="1"/>
</dbReference>
<evidence type="ECO:0000256" key="2">
    <source>
        <dbReference type="ARBA" id="ARBA00022737"/>
    </source>
</evidence>
<dbReference type="AlphaFoldDB" id="A0A5P9JTR6"/>
<accession>A0A5P9JTR6</accession>
<evidence type="ECO:0000256" key="3">
    <source>
        <dbReference type="ARBA" id="ARBA00023315"/>
    </source>
</evidence>
<evidence type="ECO:0000313" key="6">
    <source>
        <dbReference type="EMBL" id="QFU16212.1"/>
    </source>
</evidence>
<evidence type="ECO:0000259" key="5">
    <source>
        <dbReference type="Pfam" id="PF22725"/>
    </source>
</evidence>
<name>A0A5P9JTR6_9HYPH</name>
<feature type="domain" description="Gfo/Idh/MocA-like oxidoreductase N-terminal" evidence="4">
    <location>
        <begin position="5"/>
        <end position="120"/>
    </location>
</feature>
<sequence length="533" mass="57774">MSSDVRVAVVGCGYWGKNLVRNFAELGALEALVDAHQPTVEALIAKHGGRALSFEAALADPGIHAVAIAAPAALHYRLAKQALEAGKHVFVEKPLALEVNEAKELCALAERLDRRLMVGHLLQYHPIFLELKTLVREGRLGRLQYVYSNRLNLGKIRREEDILWSFAPHDLSMILSLVGSEPEKVEAVGGYYLHDAIADVTTTHLAFPGGERAHVFVSWLHPFKEQKLVVVGSEAMAVFDDGEAWDRKLLLYPHKVEWKDNMPVPVKADAIPITVPQDEPLKQECLHFIDCVRTGATPRTDGREGLRVLTVLSRAAEALRQARSNGVQAPAAAAPAPAKPRVAKDYPGVMIHESAYVDPGVEIGEGSKIWHFSHILGNVTLGKNVNVGQNVVIGPKVTVGNNVKIQNNVSVYEGVTLEDGVFCGPSCVFTNVNNPRSEIARKSEYRPTLVKRGASIGANATIVCGHTLGEYCFIAAGAVVAKDVPAFALMAGVPAKRIGWMSHAGAKLGPDLVCPETGRRYRETGPNTLEEIA</sequence>
<reference evidence="6 7" key="1">
    <citation type="submission" date="2019-10" db="EMBL/GenBank/DDBJ databases">
        <title>Isolation, Identification of Microvirga thermotolerans HR1, a novel thermophilic bacterium and Comparative Genomics of the genus Microvirga.</title>
        <authorList>
            <person name="Li J."/>
            <person name="Zhang W."/>
            <person name="Lin M."/>
            <person name="Wang J."/>
        </authorList>
    </citation>
    <scope>NUCLEOTIDE SEQUENCE [LARGE SCALE GENOMIC DNA]</scope>
    <source>
        <strain evidence="6 7">HR1</strain>
    </source>
</reference>
<dbReference type="KEGG" id="mico:GDR74_08230"/>
<dbReference type="InterPro" id="IPR055170">
    <property type="entry name" value="GFO_IDH_MocA-like_dom"/>
</dbReference>
<dbReference type="CDD" id="cd03358">
    <property type="entry name" value="LbH_WxcM_N_like"/>
    <property type="match status" value="1"/>
</dbReference>
<gene>
    <name evidence="6" type="ORF">GDR74_08230</name>
</gene>
<dbReference type="SUPFAM" id="SSF55347">
    <property type="entry name" value="Glyceraldehyde-3-phosphate dehydrogenase-like, C-terminal domain"/>
    <property type="match status" value="1"/>
</dbReference>
<keyword evidence="1" id="KW-0808">Transferase</keyword>
<dbReference type="Pfam" id="PF00132">
    <property type="entry name" value="Hexapep"/>
    <property type="match status" value="1"/>
</dbReference>
<dbReference type="Pfam" id="PF01408">
    <property type="entry name" value="GFO_IDH_MocA"/>
    <property type="match status" value="1"/>
</dbReference>
<dbReference type="EMBL" id="CP045423">
    <property type="protein sequence ID" value="QFU16212.1"/>
    <property type="molecule type" value="Genomic_DNA"/>
</dbReference>
<dbReference type="InterPro" id="IPR001451">
    <property type="entry name" value="Hexapep"/>
</dbReference>
<dbReference type="Gene3D" id="2.160.10.10">
    <property type="entry name" value="Hexapeptide repeat proteins"/>
    <property type="match status" value="1"/>
</dbReference>
<dbReference type="Gene3D" id="3.40.50.720">
    <property type="entry name" value="NAD(P)-binding Rossmann-like Domain"/>
    <property type="match status" value="1"/>
</dbReference>
<dbReference type="Gene3D" id="3.30.360.10">
    <property type="entry name" value="Dihydrodipicolinate Reductase, domain 2"/>
    <property type="match status" value="1"/>
</dbReference>
<evidence type="ECO:0000256" key="1">
    <source>
        <dbReference type="ARBA" id="ARBA00022679"/>
    </source>
</evidence>
<keyword evidence="3" id="KW-0012">Acyltransferase</keyword>
<keyword evidence="2" id="KW-0677">Repeat</keyword>
<dbReference type="InterPro" id="IPR018357">
    <property type="entry name" value="Hexapep_transf_CS"/>
</dbReference>
<dbReference type="Pfam" id="PF22725">
    <property type="entry name" value="GFO_IDH_MocA_C3"/>
    <property type="match status" value="1"/>
</dbReference>
<dbReference type="SUPFAM" id="SSF51161">
    <property type="entry name" value="Trimeric LpxA-like enzymes"/>
    <property type="match status" value="1"/>
</dbReference>
<feature type="domain" description="GFO/IDH/MocA-like oxidoreductase" evidence="5">
    <location>
        <begin position="128"/>
        <end position="237"/>
    </location>
</feature>
<dbReference type="PANTHER" id="PTHR43377:SF6">
    <property type="entry name" value="GFO_IDH_MOCA-LIKE OXIDOREDUCTASE N-TERMINAL DOMAIN-CONTAINING PROTEIN"/>
    <property type="match status" value="1"/>
</dbReference>
<dbReference type="PROSITE" id="PS00101">
    <property type="entry name" value="HEXAPEP_TRANSFERASES"/>
    <property type="match status" value="1"/>
</dbReference>
<dbReference type="Proteomes" id="UP000325614">
    <property type="component" value="Chromosome"/>
</dbReference>
<dbReference type="CDD" id="cd00208">
    <property type="entry name" value="LbetaH"/>
    <property type="match status" value="1"/>
</dbReference>
<dbReference type="InterPro" id="IPR000683">
    <property type="entry name" value="Gfo/Idh/MocA-like_OxRdtase_N"/>
</dbReference>
<dbReference type="InterPro" id="IPR051450">
    <property type="entry name" value="Gfo/Idh/MocA_Oxidoreductases"/>
</dbReference>